<dbReference type="InterPro" id="IPR012337">
    <property type="entry name" value="RNaseH-like_sf"/>
</dbReference>
<feature type="non-terminal residue" evidence="2">
    <location>
        <position position="72"/>
    </location>
</feature>
<sequence length="72" mass="8566">MLDNLRRKSLGTPGLDSYAERLDQTILQEFYSVAFRKKIYVSLKELQKDLDEFMSRYNFQRTHQGYKLKEGG</sequence>
<evidence type="ECO:0000259" key="1">
    <source>
        <dbReference type="Pfam" id="PF13683"/>
    </source>
</evidence>
<dbReference type="AlphaFoldDB" id="X1Q3S9"/>
<dbReference type="Pfam" id="PF13683">
    <property type="entry name" value="rve_3"/>
    <property type="match status" value="1"/>
</dbReference>
<name>X1Q3S9_9ZZZZ</name>
<comment type="caution">
    <text evidence="2">The sequence shown here is derived from an EMBL/GenBank/DDBJ whole genome shotgun (WGS) entry which is preliminary data.</text>
</comment>
<feature type="domain" description="Integrase catalytic" evidence="1">
    <location>
        <begin position="11"/>
        <end position="65"/>
    </location>
</feature>
<dbReference type="EMBL" id="BARV01033355">
    <property type="protein sequence ID" value="GAI49406.1"/>
    <property type="molecule type" value="Genomic_DNA"/>
</dbReference>
<evidence type="ECO:0000313" key="2">
    <source>
        <dbReference type="EMBL" id="GAI49406.1"/>
    </source>
</evidence>
<dbReference type="SUPFAM" id="SSF53098">
    <property type="entry name" value="Ribonuclease H-like"/>
    <property type="match status" value="1"/>
</dbReference>
<reference evidence="2" key="1">
    <citation type="journal article" date="2014" name="Front. Microbiol.">
        <title>High frequency of phylogenetically diverse reductive dehalogenase-homologous genes in deep subseafloor sedimentary metagenomes.</title>
        <authorList>
            <person name="Kawai M."/>
            <person name="Futagami T."/>
            <person name="Toyoda A."/>
            <person name="Takaki Y."/>
            <person name="Nishi S."/>
            <person name="Hori S."/>
            <person name="Arai W."/>
            <person name="Tsubouchi T."/>
            <person name="Morono Y."/>
            <person name="Uchiyama I."/>
            <person name="Ito T."/>
            <person name="Fujiyama A."/>
            <person name="Inagaki F."/>
            <person name="Takami H."/>
        </authorList>
    </citation>
    <scope>NUCLEOTIDE SEQUENCE</scope>
    <source>
        <strain evidence="2">Expedition CK06-06</strain>
    </source>
</reference>
<dbReference type="InterPro" id="IPR001584">
    <property type="entry name" value="Integrase_cat-core"/>
</dbReference>
<organism evidence="2">
    <name type="scientific">marine sediment metagenome</name>
    <dbReference type="NCBI Taxonomy" id="412755"/>
    <lineage>
        <taxon>unclassified sequences</taxon>
        <taxon>metagenomes</taxon>
        <taxon>ecological metagenomes</taxon>
    </lineage>
</organism>
<gene>
    <name evidence="2" type="ORF">S06H3_52436</name>
</gene>
<protein>
    <recommendedName>
        <fullName evidence="1">Integrase catalytic domain-containing protein</fullName>
    </recommendedName>
</protein>
<proteinExistence type="predicted"/>
<accession>X1Q3S9</accession>